<dbReference type="Gene3D" id="3.40.140.10">
    <property type="entry name" value="Cytidine Deaminase, domain 2"/>
    <property type="match status" value="1"/>
</dbReference>
<evidence type="ECO:0000313" key="2">
    <source>
        <dbReference type="EMBL" id="SFS85862.1"/>
    </source>
</evidence>
<organism evidence="2 3">
    <name type="scientific">Streptomyces harbinensis</name>
    <dbReference type="NCBI Taxonomy" id="1176198"/>
    <lineage>
        <taxon>Bacteria</taxon>
        <taxon>Bacillati</taxon>
        <taxon>Actinomycetota</taxon>
        <taxon>Actinomycetes</taxon>
        <taxon>Kitasatosporales</taxon>
        <taxon>Streptomycetaceae</taxon>
        <taxon>Streptomyces</taxon>
    </lineage>
</organism>
<evidence type="ECO:0000313" key="3">
    <source>
        <dbReference type="Proteomes" id="UP000198873"/>
    </source>
</evidence>
<dbReference type="SUPFAM" id="SSF53927">
    <property type="entry name" value="Cytidine deaminase-like"/>
    <property type="match status" value="1"/>
</dbReference>
<dbReference type="AlphaFoldDB" id="A0A1I6T9H0"/>
<dbReference type="GO" id="GO:0003824">
    <property type="term" value="F:catalytic activity"/>
    <property type="evidence" value="ECO:0007669"/>
    <property type="project" value="InterPro"/>
</dbReference>
<dbReference type="RefSeq" id="WP_093843204.1">
    <property type="nucleotide sequence ID" value="NZ_FPAB01000004.1"/>
</dbReference>
<dbReference type="InterPro" id="IPR016193">
    <property type="entry name" value="Cytidine_deaminase-like"/>
</dbReference>
<dbReference type="EMBL" id="FPAB01000004">
    <property type="protein sequence ID" value="SFS85862.1"/>
    <property type="molecule type" value="Genomic_DNA"/>
</dbReference>
<dbReference type="Proteomes" id="UP000198873">
    <property type="component" value="Unassembled WGS sequence"/>
</dbReference>
<dbReference type="STRING" id="1176198.SAMN05444716_104491"/>
<sequence>MRVPARDLTDDDHELIAYARRIVDTQTDGEDGVHTMGAAVRAADGALYGGINVHHFLGGPCAELVAPLPRCAGVAGASEPVRVSSSGRLSVSRSGARR</sequence>
<accession>A0A1I6T9H0</accession>
<evidence type="ECO:0000256" key="1">
    <source>
        <dbReference type="SAM" id="MobiDB-lite"/>
    </source>
</evidence>
<protein>
    <submittedName>
        <fullName evidence="2">Cytidine deaminase</fullName>
    </submittedName>
</protein>
<name>A0A1I6T9H0_9ACTN</name>
<keyword evidence="3" id="KW-1185">Reference proteome</keyword>
<proteinExistence type="predicted"/>
<feature type="region of interest" description="Disordered" evidence="1">
    <location>
        <begin position="76"/>
        <end position="98"/>
    </location>
</feature>
<feature type="compositionally biased region" description="Low complexity" evidence="1">
    <location>
        <begin position="81"/>
        <end position="98"/>
    </location>
</feature>
<reference evidence="3" key="1">
    <citation type="submission" date="2016-10" db="EMBL/GenBank/DDBJ databases">
        <authorList>
            <person name="Varghese N."/>
            <person name="Submissions S."/>
        </authorList>
    </citation>
    <scope>NUCLEOTIDE SEQUENCE [LARGE SCALE GENOMIC DNA]</scope>
    <source>
        <strain evidence="3">CGMCC 4.7047</strain>
    </source>
</reference>
<gene>
    <name evidence="2" type="ORF">SAMN05444716_104491</name>
</gene>